<proteinExistence type="predicted"/>
<name>A0A8K0WCE9_9HYPO</name>
<evidence type="ECO:0000313" key="2">
    <source>
        <dbReference type="EMBL" id="KAH7251234.1"/>
    </source>
</evidence>
<protein>
    <submittedName>
        <fullName evidence="2">Heterokaryon incompatibility protein-domain-containing protein</fullName>
    </submittedName>
</protein>
<evidence type="ECO:0000259" key="1">
    <source>
        <dbReference type="Pfam" id="PF06985"/>
    </source>
</evidence>
<dbReference type="PANTHER" id="PTHR10622">
    <property type="entry name" value="HET DOMAIN-CONTAINING PROTEIN"/>
    <property type="match status" value="1"/>
</dbReference>
<evidence type="ECO:0000313" key="3">
    <source>
        <dbReference type="Proteomes" id="UP000813427"/>
    </source>
</evidence>
<dbReference type="EMBL" id="JAGPXF010000003">
    <property type="protein sequence ID" value="KAH7251234.1"/>
    <property type="molecule type" value="Genomic_DNA"/>
</dbReference>
<gene>
    <name evidence="2" type="ORF">BKA59DRAFT_393860</name>
</gene>
<dbReference type="Pfam" id="PF06985">
    <property type="entry name" value="HET"/>
    <property type="match status" value="1"/>
</dbReference>
<reference evidence="2" key="1">
    <citation type="journal article" date="2021" name="Nat. Commun.">
        <title>Genetic determinants of endophytism in the Arabidopsis root mycobiome.</title>
        <authorList>
            <person name="Mesny F."/>
            <person name="Miyauchi S."/>
            <person name="Thiergart T."/>
            <person name="Pickel B."/>
            <person name="Atanasova L."/>
            <person name="Karlsson M."/>
            <person name="Huettel B."/>
            <person name="Barry K.W."/>
            <person name="Haridas S."/>
            <person name="Chen C."/>
            <person name="Bauer D."/>
            <person name="Andreopoulos W."/>
            <person name="Pangilinan J."/>
            <person name="LaButti K."/>
            <person name="Riley R."/>
            <person name="Lipzen A."/>
            <person name="Clum A."/>
            <person name="Drula E."/>
            <person name="Henrissat B."/>
            <person name="Kohler A."/>
            <person name="Grigoriev I.V."/>
            <person name="Martin F.M."/>
            <person name="Hacquard S."/>
        </authorList>
    </citation>
    <scope>NUCLEOTIDE SEQUENCE</scope>
    <source>
        <strain evidence="2">MPI-SDFR-AT-0068</strain>
    </source>
</reference>
<dbReference type="PANTHER" id="PTHR10622:SF10">
    <property type="entry name" value="HET DOMAIN-CONTAINING PROTEIN"/>
    <property type="match status" value="1"/>
</dbReference>
<feature type="domain" description="Heterokaryon incompatibility" evidence="1">
    <location>
        <begin position="24"/>
        <end position="110"/>
    </location>
</feature>
<accession>A0A8K0WCE9</accession>
<dbReference type="AlphaFoldDB" id="A0A8K0WCE9"/>
<dbReference type="OrthoDB" id="20872at2759"/>
<sequence>MRLINVETMQLHYLPNADIVEIEYATLSHTWGRYETTYQKWHDAQARESDDTKKIRDACQVVKESLGLQWLWADTCCINKADEDEVNEAVNSMFSWYQSSTICLAYLSDVPTANTDNNELLSSQVRNSRWFTRGWTLPELLAPPQLIFYAADWTVLGQRDDSLAELISEITGIDQAYISGRRSVQQASFSKRMSWLSGRRTTLVEDAAYA</sequence>
<keyword evidence="3" id="KW-1185">Reference proteome</keyword>
<comment type="caution">
    <text evidence="2">The sequence shown here is derived from an EMBL/GenBank/DDBJ whole genome shotgun (WGS) entry which is preliminary data.</text>
</comment>
<dbReference type="InterPro" id="IPR010730">
    <property type="entry name" value="HET"/>
</dbReference>
<dbReference type="Proteomes" id="UP000813427">
    <property type="component" value="Unassembled WGS sequence"/>
</dbReference>
<organism evidence="2 3">
    <name type="scientific">Fusarium tricinctum</name>
    <dbReference type="NCBI Taxonomy" id="61284"/>
    <lineage>
        <taxon>Eukaryota</taxon>
        <taxon>Fungi</taxon>
        <taxon>Dikarya</taxon>
        <taxon>Ascomycota</taxon>
        <taxon>Pezizomycotina</taxon>
        <taxon>Sordariomycetes</taxon>
        <taxon>Hypocreomycetidae</taxon>
        <taxon>Hypocreales</taxon>
        <taxon>Nectriaceae</taxon>
        <taxon>Fusarium</taxon>
        <taxon>Fusarium tricinctum species complex</taxon>
    </lineage>
</organism>